<name>A0ABV5UZV4_9MICO</name>
<dbReference type="GO" id="GO:0016301">
    <property type="term" value="F:kinase activity"/>
    <property type="evidence" value="ECO:0007669"/>
    <property type="project" value="UniProtKB-KW"/>
</dbReference>
<dbReference type="Proteomes" id="UP001589613">
    <property type="component" value="Unassembled WGS sequence"/>
</dbReference>
<dbReference type="InterPro" id="IPR052922">
    <property type="entry name" value="Cytidylate_Kinase-2"/>
</dbReference>
<keyword evidence="2" id="KW-1185">Reference proteome</keyword>
<keyword evidence="1" id="KW-0418">Kinase</keyword>
<dbReference type="SUPFAM" id="SSF52540">
    <property type="entry name" value="P-loop containing nucleoside triphosphate hydrolases"/>
    <property type="match status" value="1"/>
</dbReference>
<accession>A0ABV5UZV4</accession>
<protein>
    <submittedName>
        <fullName evidence="1">Adenylate kinase</fullName>
    </submittedName>
</protein>
<sequence length="188" mass="21076">MPRASVEDLAAARRVLVYGVTGAGKSTAALALGERLGLPVHLADDEIGWLPGWQMRTVEEQRAIAARVAAGEDWVLDTAYGSFRDVVVPRAQVVLALDYPRWLSLARLVRRTAVRWATRTPVCNGNVEDLRQILSGDSILRWHFRSYPRKTAQIRAWEQAEDGVPVLVVHRPRELERVLEEVRPAGPR</sequence>
<reference evidence="1 2" key="1">
    <citation type="submission" date="2024-09" db="EMBL/GenBank/DDBJ databases">
        <authorList>
            <person name="Sun Q."/>
            <person name="Mori K."/>
        </authorList>
    </citation>
    <scope>NUCLEOTIDE SEQUENCE [LARGE SCALE GENOMIC DNA]</scope>
    <source>
        <strain evidence="1 2">JCM 12763</strain>
    </source>
</reference>
<organism evidence="1 2">
    <name type="scientific">Ornithinimicrobium kibberense</name>
    <dbReference type="NCBI Taxonomy" id="282060"/>
    <lineage>
        <taxon>Bacteria</taxon>
        <taxon>Bacillati</taxon>
        <taxon>Actinomycetota</taxon>
        <taxon>Actinomycetes</taxon>
        <taxon>Micrococcales</taxon>
        <taxon>Ornithinimicrobiaceae</taxon>
        <taxon>Ornithinimicrobium</taxon>
    </lineage>
</organism>
<evidence type="ECO:0000313" key="2">
    <source>
        <dbReference type="Proteomes" id="UP001589613"/>
    </source>
</evidence>
<dbReference type="PANTHER" id="PTHR37816">
    <property type="entry name" value="YALI0E33011P"/>
    <property type="match status" value="1"/>
</dbReference>
<keyword evidence="1" id="KW-0808">Transferase</keyword>
<dbReference type="Gene3D" id="3.40.50.300">
    <property type="entry name" value="P-loop containing nucleotide triphosphate hydrolases"/>
    <property type="match status" value="1"/>
</dbReference>
<dbReference type="RefSeq" id="WP_141337761.1">
    <property type="nucleotide sequence ID" value="NZ_JBHMAX010000007.1"/>
</dbReference>
<gene>
    <name evidence="1" type="ORF">ACFFN0_03410</name>
</gene>
<dbReference type="InterPro" id="IPR027417">
    <property type="entry name" value="P-loop_NTPase"/>
</dbReference>
<evidence type="ECO:0000313" key="1">
    <source>
        <dbReference type="EMBL" id="MFB9731087.1"/>
    </source>
</evidence>
<dbReference type="EMBL" id="JBHMAX010000007">
    <property type="protein sequence ID" value="MFB9731087.1"/>
    <property type="molecule type" value="Genomic_DNA"/>
</dbReference>
<comment type="caution">
    <text evidence="1">The sequence shown here is derived from an EMBL/GenBank/DDBJ whole genome shotgun (WGS) entry which is preliminary data.</text>
</comment>
<proteinExistence type="predicted"/>
<dbReference type="PANTHER" id="PTHR37816:SF1">
    <property type="entry name" value="TOXIN"/>
    <property type="match status" value="1"/>
</dbReference>